<dbReference type="Pfam" id="PF13649">
    <property type="entry name" value="Methyltransf_25"/>
    <property type="match status" value="1"/>
</dbReference>
<name>A0A918NSF4_9ACTN</name>
<comment type="caution">
    <text evidence="4">The sequence shown here is derived from an EMBL/GenBank/DDBJ whole genome shotgun (WGS) entry which is preliminary data.</text>
</comment>
<dbReference type="CDD" id="cd02440">
    <property type="entry name" value="AdoMet_MTases"/>
    <property type="match status" value="1"/>
</dbReference>
<reference evidence="4" key="1">
    <citation type="journal article" date="2014" name="Int. J. Syst. Evol. Microbiol.">
        <title>Complete genome sequence of Corynebacterium casei LMG S-19264T (=DSM 44701T), isolated from a smear-ripened cheese.</title>
        <authorList>
            <consortium name="US DOE Joint Genome Institute (JGI-PGF)"/>
            <person name="Walter F."/>
            <person name="Albersmeier A."/>
            <person name="Kalinowski J."/>
            <person name="Ruckert C."/>
        </authorList>
    </citation>
    <scope>NUCLEOTIDE SEQUENCE</scope>
    <source>
        <strain evidence="4">JCM 4956</strain>
    </source>
</reference>
<proteinExistence type="predicted"/>
<dbReference type="GO" id="GO:0008168">
    <property type="term" value="F:methyltransferase activity"/>
    <property type="evidence" value="ECO:0007669"/>
    <property type="project" value="UniProtKB-KW"/>
</dbReference>
<accession>A0A918NSF4</accession>
<reference evidence="4" key="2">
    <citation type="submission" date="2020-09" db="EMBL/GenBank/DDBJ databases">
        <authorList>
            <person name="Sun Q."/>
            <person name="Ohkuma M."/>
        </authorList>
    </citation>
    <scope>NUCLEOTIDE SEQUENCE</scope>
    <source>
        <strain evidence="4">JCM 4956</strain>
    </source>
</reference>
<evidence type="ECO:0000313" key="5">
    <source>
        <dbReference type="Proteomes" id="UP000645555"/>
    </source>
</evidence>
<dbReference type="GO" id="GO:0017000">
    <property type="term" value="P:antibiotic biosynthetic process"/>
    <property type="evidence" value="ECO:0007669"/>
    <property type="project" value="UniProtKB-ARBA"/>
</dbReference>
<dbReference type="PANTHER" id="PTHR43861:SF1">
    <property type="entry name" value="TRANS-ACONITATE 2-METHYLTRANSFERASE"/>
    <property type="match status" value="1"/>
</dbReference>
<dbReference type="InterPro" id="IPR041698">
    <property type="entry name" value="Methyltransf_25"/>
</dbReference>
<evidence type="ECO:0000313" key="4">
    <source>
        <dbReference type="EMBL" id="GGX91092.1"/>
    </source>
</evidence>
<dbReference type="EMBL" id="BMWD01000033">
    <property type="protein sequence ID" value="GGX91092.1"/>
    <property type="molecule type" value="Genomic_DNA"/>
</dbReference>
<evidence type="ECO:0000259" key="3">
    <source>
        <dbReference type="Pfam" id="PF13649"/>
    </source>
</evidence>
<dbReference type="PANTHER" id="PTHR43861">
    <property type="entry name" value="TRANS-ACONITATE 2-METHYLTRANSFERASE-RELATED"/>
    <property type="match status" value="1"/>
</dbReference>
<sequence>MRAHRIDRPADLDLVRESYDRVADNYVDMVLTTGIGDIRRHPWLKASIDAFADSVSGLGPVLDVGCGPGTVTAYLAERGLDVSGVDLSPRMVENARRLHPECRFDVASATDLDLGEASLGGVLGWWSLFNLPRDVLPQVLAHFARALKPGGQFITATHVGDEDAVRTEAYGGVPVRWTTHKWRPERFVELIEGAGLRLVAELRLPAEEFTGPGVVVMAERPV</sequence>
<dbReference type="SUPFAM" id="SSF53335">
    <property type="entry name" value="S-adenosyl-L-methionine-dependent methyltransferases"/>
    <property type="match status" value="1"/>
</dbReference>
<protein>
    <submittedName>
        <fullName evidence="4">Methyltransferase</fullName>
    </submittedName>
</protein>
<dbReference type="RefSeq" id="WP_190039450.1">
    <property type="nucleotide sequence ID" value="NZ_BMWD01000033.1"/>
</dbReference>
<organism evidence="4 5">
    <name type="scientific">Streptomyces fructofermentans</name>
    <dbReference type="NCBI Taxonomy" id="152141"/>
    <lineage>
        <taxon>Bacteria</taxon>
        <taxon>Bacillati</taxon>
        <taxon>Actinomycetota</taxon>
        <taxon>Actinomycetes</taxon>
        <taxon>Kitasatosporales</taxon>
        <taxon>Streptomycetaceae</taxon>
        <taxon>Streptomyces</taxon>
    </lineage>
</organism>
<dbReference type="InterPro" id="IPR029063">
    <property type="entry name" value="SAM-dependent_MTases_sf"/>
</dbReference>
<gene>
    <name evidence="4" type="ORF">GCM10010515_67810</name>
</gene>
<keyword evidence="5" id="KW-1185">Reference proteome</keyword>
<evidence type="ECO:0000256" key="2">
    <source>
        <dbReference type="ARBA" id="ARBA00022679"/>
    </source>
</evidence>
<dbReference type="Proteomes" id="UP000645555">
    <property type="component" value="Unassembled WGS sequence"/>
</dbReference>
<dbReference type="GO" id="GO:0032259">
    <property type="term" value="P:methylation"/>
    <property type="evidence" value="ECO:0007669"/>
    <property type="project" value="UniProtKB-KW"/>
</dbReference>
<keyword evidence="1 4" id="KW-0489">Methyltransferase</keyword>
<dbReference type="Gene3D" id="3.40.50.150">
    <property type="entry name" value="Vaccinia Virus protein VP39"/>
    <property type="match status" value="1"/>
</dbReference>
<keyword evidence="2" id="KW-0808">Transferase</keyword>
<dbReference type="AlphaFoldDB" id="A0A918NSF4"/>
<evidence type="ECO:0000256" key="1">
    <source>
        <dbReference type="ARBA" id="ARBA00022603"/>
    </source>
</evidence>
<feature type="domain" description="Methyltransferase" evidence="3">
    <location>
        <begin position="61"/>
        <end position="151"/>
    </location>
</feature>